<dbReference type="PROSITE" id="PS00686">
    <property type="entry name" value="NFYA_HAP2_1"/>
    <property type="match status" value="1"/>
</dbReference>
<evidence type="ECO:0000313" key="11">
    <source>
        <dbReference type="Proteomes" id="UP000241394"/>
    </source>
</evidence>
<comment type="function">
    <text evidence="8">Component of the sequence-specific heterotrimeric transcription factor (NF-Y) which specifically recognizes a 5'-CCAAT-3' box motif found in the promoters of its target genes.</text>
</comment>
<keyword evidence="6 8" id="KW-0539">Nucleus</keyword>
<feature type="region of interest" description="Disordered" evidence="9">
    <location>
        <begin position="49"/>
        <end position="73"/>
    </location>
</feature>
<dbReference type="InterPro" id="IPR001289">
    <property type="entry name" value="NFYA"/>
</dbReference>
<dbReference type="PROSITE" id="PS51152">
    <property type="entry name" value="NFYA_HAP2_2"/>
    <property type="match status" value="1"/>
</dbReference>
<evidence type="ECO:0000256" key="3">
    <source>
        <dbReference type="ARBA" id="ARBA00023125"/>
    </source>
</evidence>
<reference evidence="11" key="2">
    <citation type="journal article" date="2018" name="BMC Genomics">
        <title>A manually annotated Actinidia chinensis var. chinensis (kiwifruit) genome highlights the challenges associated with draft genomes and gene prediction in plants.</title>
        <authorList>
            <person name="Pilkington S.M."/>
            <person name="Crowhurst R."/>
            <person name="Hilario E."/>
            <person name="Nardozza S."/>
            <person name="Fraser L."/>
            <person name="Peng Y."/>
            <person name="Gunaseelan K."/>
            <person name="Simpson R."/>
            <person name="Tahir J."/>
            <person name="Deroles S.C."/>
            <person name="Templeton K."/>
            <person name="Luo Z."/>
            <person name="Davy M."/>
            <person name="Cheng C."/>
            <person name="McNeilage M."/>
            <person name="Scaglione D."/>
            <person name="Liu Y."/>
            <person name="Zhang Q."/>
            <person name="Datson P."/>
            <person name="De Silva N."/>
            <person name="Gardiner S.E."/>
            <person name="Bassett H."/>
            <person name="Chagne D."/>
            <person name="McCallum J."/>
            <person name="Dzierzon H."/>
            <person name="Deng C."/>
            <person name="Wang Y.Y."/>
            <person name="Barron L."/>
            <person name="Manako K."/>
            <person name="Bowen J."/>
            <person name="Foster T.M."/>
            <person name="Erridge Z.A."/>
            <person name="Tiffin H."/>
            <person name="Waite C.N."/>
            <person name="Davies K.M."/>
            <person name="Grierson E.P."/>
            <person name="Laing W.A."/>
            <person name="Kirk R."/>
            <person name="Chen X."/>
            <person name="Wood M."/>
            <person name="Montefiori M."/>
            <person name="Brummell D.A."/>
            <person name="Schwinn K.E."/>
            <person name="Catanach A."/>
            <person name="Fullerton C."/>
            <person name="Li D."/>
            <person name="Meiyalaghan S."/>
            <person name="Nieuwenhuizen N."/>
            <person name="Read N."/>
            <person name="Prakash R."/>
            <person name="Hunter D."/>
            <person name="Zhang H."/>
            <person name="McKenzie M."/>
            <person name="Knabel M."/>
            <person name="Harris A."/>
            <person name="Allan A.C."/>
            <person name="Gleave A."/>
            <person name="Chen A."/>
            <person name="Janssen B.J."/>
            <person name="Plunkett B."/>
            <person name="Ampomah-Dwamena C."/>
            <person name="Voogd C."/>
            <person name="Leif D."/>
            <person name="Lafferty D."/>
            <person name="Souleyre E.J.F."/>
            <person name="Varkonyi-Gasic E."/>
            <person name="Gambi F."/>
            <person name="Hanley J."/>
            <person name="Yao J.L."/>
            <person name="Cheung J."/>
            <person name="David K.M."/>
            <person name="Warren B."/>
            <person name="Marsh K."/>
            <person name="Snowden K.C."/>
            <person name="Lin-Wang K."/>
            <person name="Brian L."/>
            <person name="Martinez-Sanchez M."/>
            <person name="Wang M."/>
            <person name="Ileperuma N."/>
            <person name="Macnee N."/>
            <person name="Campin R."/>
            <person name="McAtee P."/>
            <person name="Drummond R.S.M."/>
            <person name="Espley R.V."/>
            <person name="Ireland H.S."/>
            <person name="Wu R."/>
            <person name="Atkinson R.G."/>
            <person name="Karunairetnam S."/>
            <person name="Bulley S."/>
            <person name="Chunkath S."/>
            <person name="Hanley Z."/>
            <person name="Storey R."/>
            <person name="Thrimawithana A.H."/>
            <person name="Thomson S."/>
            <person name="David C."/>
            <person name="Testolin R."/>
            <person name="Huang H."/>
            <person name="Hellens R.P."/>
            <person name="Schaffer R.J."/>
        </authorList>
    </citation>
    <scope>NUCLEOTIDE SEQUENCE [LARGE SCALE GENOMIC DNA]</scope>
    <source>
        <strain evidence="11">cv. Red5</strain>
    </source>
</reference>
<organism evidence="10 11">
    <name type="scientific">Actinidia chinensis var. chinensis</name>
    <name type="common">Chinese soft-hair kiwi</name>
    <dbReference type="NCBI Taxonomy" id="1590841"/>
    <lineage>
        <taxon>Eukaryota</taxon>
        <taxon>Viridiplantae</taxon>
        <taxon>Streptophyta</taxon>
        <taxon>Embryophyta</taxon>
        <taxon>Tracheophyta</taxon>
        <taxon>Spermatophyta</taxon>
        <taxon>Magnoliopsida</taxon>
        <taxon>eudicotyledons</taxon>
        <taxon>Gunneridae</taxon>
        <taxon>Pentapetalae</taxon>
        <taxon>asterids</taxon>
        <taxon>Ericales</taxon>
        <taxon>Actinidiaceae</taxon>
        <taxon>Actinidia</taxon>
    </lineage>
</organism>
<dbReference type="GO" id="GO:0003677">
    <property type="term" value="F:DNA binding"/>
    <property type="evidence" value="ECO:0007669"/>
    <property type="project" value="UniProtKB-KW"/>
</dbReference>
<dbReference type="STRING" id="1590841.A0A2R6QKR7"/>
<protein>
    <recommendedName>
        <fullName evidence="8">Nuclear transcription factor Y subunit</fullName>
    </recommendedName>
</protein>
<feature type="compositionally biased region" description="Polar residues" evidence="9">
    <location>
        <begin position="49"/>
        <end position="62"/>
    </location>
</feature>
<dbReference type="SMART" id="SM00521">
    <property type="entry name" value="CBF"/>
    <property type="match status" value="1"/>
</dbReference>
<accession>A0A2R6QKR7</accession>
<evidence type="ECO:0000256" key="2">
    <source>
        <dbReference type="ARBA" id="ARBA00023015"/>
    </source>
</evidence>
<evidence type="ECO:0000256" key="4">
    <source>
        <dbReference type="ARBA" id="ARBA00023159"/>
    </source>
</evidence>
<evidence type="ECO:0000256" key="9">
    <source>
        <dbReference type="SAM" id="MobiDB-lite"/>
    </source>
</evidence>
<dbReference type="AlphaFoldDB" id="A0A2R6QKR7"/>
<dbReference type="GO" id="GO:0016602">
    <property type="term" value="C:CCAAT-binding factor complex"/>
    <property type="evidence" value="ECO:0007669"/>
    <property type="project" value="InterPro"/>
</dbReference>
<proteinExistence type="inferred from homology"/>
<evidence type="ECO:0000256" key="1">
    <source>
        <dbReference type="ARBA" id="ARBA00004123"/>
    </source>
</evidence>
<dbReference type="GO" id="GO:0003700">
    <property type="term" value="F:DNA-binding transcription factor activity"/>
    <property type="evidence" value="ECO:0007669"/>
    <property type="project" value="UniProtKB-UniRule"/>
</dbReference>
<keyword evidence="3 8" id="KW-0238">DNA-binding</keyword>
<keyword evidence="11" id="KW-1185">Reference proteome</keyword>
<dbReference type="OMA" id="HLYGMHH"/>
<dbReference type="Gramene" id="PSS09989">
    <property type="protein sequence ID" value="PSS09989"/>
    <property type="gene ID" value="CEY00_Acc17077"/>
</dbReference>
<dbReference type="Pfam" id="PF02045">
    <property type="entry name" value="CBFB_NFYA"/>
    <property type="match status" value="1"/>
</dbReference>
<comment type="similarity">
    <text evidence="8">Belongs to the NFYA/HAP2 subunit family.</text>
</comment>
<evidence type="ECO:0000256" key="6">
    <source>
        <dbReference type="ARBA" id="ARBA00023242"/>
    </source>
</evidence>
<dbReference type="PANTHER" id="PTHR12632">
    <property type="entry name" value="TRANSCRIPTION FACTOR NF-Y ALPHA-RELATED"/>
    <property type="match status" value="1"/>
</dbReference>
<feature type="region of interest" description="Disordered" evidence="9">
    <location>
        <begin position="197"/>
        <end position="317"/>
    </location>
</feature>
<evidence type="ECO:0000256" key="5">
    <source>
        <dbReference type="ARBA" id="ARBA00023163"/>
    </source>
</evidence>
<evidence type="ECO:0000313" key="10">
    <source>
        <dbReference type="EMBL" id="PSS09989.1"/>
    </source>
</evidence>
<dbReference type="Gene3D" id="6.10.250.2430">
    <property type="match status" value="1"/>
</dbReference>
<gene>
    <name evidence="10" type="ORF">CEY00_Acc17077</name>
</gene>
<dbReference type="EMBL" id="NKQK01000015">
    <property type="protein sequence ID" value="PSS09989.1"/>
    <property type="molecule type" value="Genomic_DNA"/>
</dbReference>
<comment type="subunit">
    <text evidence="7">Heterotrimeric transcription factor composed of three components, NF-YA, NF-YB and NF-YC. NF-YB and NF-YC must interact and dimerize for NF-YA association and DNA binding.</text>
</comment>
<name>A0A2R6QKR7_ACTCC</name>
<evidence type="ECO:0000256" key="8">
    <source>
        <dbReference type="RuleBase" id="RU367155"/>
    </source>
</evidence>
<feature type="compositionally biased region" description="Polar residues" evidence="9">
    <location>
        <begin position="235"/>
        <end position="261"/>
    </location>
</feature>
<dbReference type="InParanoid" id="A0A2R6QKR7"/>
<keyword evidence="2 8" id="KW-0805">Transcription regulation</keyword>
<comment type="caution">
    <text evidence="10">The sequence shown here is derived from an EMBL/GenBank/DDBJ whole genome shotgun (WGS) entry which is preliminary data.</text>
</comment>
<keyword evidence="5 8" id="KW-0804">Transcription</keyword>
<keyword evidence="4" id="KW-0010">Activator</keyword>
<sequence>MPTKSKTEDQRAENGAHIIPPSAVYAQPWWRGIGNNAMPSSAGHINGTATIGTIPSQANGDGSNKETHTVTAQQSGLCGHNVQEQQHIKHVPSSTPPAIGEHVEPNSQMELVGHSIVLTSYPYTESHYGGIMAYGAQVHPHLLGIHQTRMPLPLEMEEEPVYVNAKQYNGILRRRQTRAKLELEKKVIKVRKPYLHESRHQHAMKRARGCGGRFLNTKKLDNNSTNPTSEKEPKSGTTVSTQSGNSSGSEYWPTNSNGNSDQYRHISHASSHGNINGHGLSSMHHFQSTGGEGGDWFDQEKGRVFVNQAPRGAATSK</sequence>
<evidence type="ECO:0000256" key="7">
    <source>
        <dbReference type="ARBA" id="ARBA00025911"/>
    </source>
</evidence>
<dbReference type="PRINTS" id="PR00616">
    <property type="entry name" value="CCAATSUBUNTB"/>
</dbReference>
<reference evidence="10 11" key="1">
    <citation type="submission" date="2017-07" db="EMBL/GenBank/DDBJ databases">
        <title>An improved, manually edited Actinidia chinensis var. chinensis (kiwifruit) genome highlights the challenges associated with draft genomes and gene prediction in plants.</title>
        <authorList>
            <person name="Pilkington S."/>
            <person name="Crowhurst R."/>
            <person name="Hilario E."/>
            <person name="Nardozza S."/>
            <person name="Fraser L."/>
            <person name="Peng Y."/>
            <person name="Gunaseelan K."/>
            <person name="Simpson R."/>
            <person name="Tahir J."/>
            <person name="Deroles S."/>
            <person name="Templeton K."/>
            <person name="Luo Z."/>
            <person name="Davy M."/>
            <person name="Cheng C."/>
            <person name="Mcneilage M."/>
            <person name="Scaglione D."/>
            <person name="Liu Y."/>
            <person name="Zhang Q."/>
            <person name="Datson P."/>
            <person name="De Silva N."/>
            <person name="Gardiner S."/>
            <person name="Bassett H."/>
            <person name="Chagne D."/>
            <person name="Mccallum J."/>
            <person name="Dzierzon H."/>
            <person name="Deng C."/>
            <person name="Wang Y.-Y."/>
            <person name="Barron N."/>
            <person name="Manako K."/>
            <person name="Bowen J."/>
            <person name="Foster T."/>
            <person name="Erridge Z."/>
            <person name="Tiffin H."/>
            <person name="Waite C."/>
            <person name="Davies K."/>
            <person name="Grierson E."/>
            <person name="Laing W."/>
            <person name="Kirk R."/>
            <person name="Chen X."/>
            <person name="Wood M."/>
            <person name="Montefiori M."/>
            <person name="Brummell D."/>
            <person name="Schwinn K."/>
            <person name="Catanach A."/>
            <person name="Fullerton C."/>
            <person name="Li D."/>
            <person name="Meiyalaghan S."/>
            <person name="Nieuwenhuizen N."/>
            <person name="Read N."/>
            <person name="Prakash R."/>
            <person name="Hunter D."/>
            <person name="Zhang H."/>
            <person name="Mckenzie M."/>
            <person name="Knabel M."/>
            <person name="Harris A."/>
            <person name="Allan A."/>
            <person name="Chen A."/>
            <person name="Janssen B."/>
            <person name="Plunkett B."/>
            <person name="Dwamena C."/>
            <person name="Voogd C."/>
            <person name="Leif D."/>
            <person name="Lafferty D."/>
            <person name="Souleyre E."/>
            <person name="Varkonyi-Gasic E."/>
            <person name="Gambi F."/>
            <person name="Hanley J."/>
            <person name="Yao J.-L."/>
            <person name="Cheung J."/>
            <person name="David K."/>
            <person name="Warren B."/>
            <person name="Marsh K."/>
            <person name="Snowden K."/>
            <person name="Lin-Wang K."/>
            <person name="Brian L."/>
            <person name="Martinez-Sanchez M."/>
            <person name="Wang M."/>
            <person name="Ileperuma N."/>
            <person name="Macnee N."/>
            <person name="Campin R."/>
            <person name="Mcatee P."/>
            <person name="Drummond R."/>
            <person name="Espley R."/>
            <person name="Ireland H."/>
            <person name="Wu R."/>
            <person name="Atkinson R."/>
            <person name="Karunairetnam S."/>
            <person name="Bulley S."/>
            <person name="Chunkath S."/>
            <person name="Hanley Z."/>
            <person name="Storey R."/>
            <person name="Thrimawithana A."/>
            <person name="Thomson S."/>
            <person name="David C."/>
            <person name="Testolin R."/>
        </authorList>
    </citation>
    <scope>NUCLEOTIDE SEQUENCE [LARGE SCALE GENOMIC DNA]</scope>
    <source>
        <strain evidence="11">cv. Red5</strain>
        <tissue evidence="10">Young leaf</tissue>
    </source>
</reference>
<dbReference type="InterPro" id="IPR018362">
    <property type="entry name" value="CCAAT-binding_factor_CS"/>
</dbReference>
<dbReference type="Proteomes" id="UP000241394">
    <property type="component" value="Chromosome LG15"/>
</dbReference>
<comment type="subcellular location">
    <subcellularLocation>
        <location evidence="1 8">Nucleus</location>
    </subcellularLocation>
</comment>
<dbReference type="OrthoDB" id="1097733at2759"/>